<protein>
    <recommendedName>
        <fullName evidence="2">Retrotransposon gag domain-containing protein</fullName>
    </recommendedName>
</protein>
<dbReference type="PANTHER" id="PTHR15503">
    <property type="entry name" value="LDOC1 RELATED"/>
    <property type="match status" value="1"/>
</dbReference>
<name>A0A067MXL8_BOTB1</name>
<organism evidence="3 4">
    <name type="scientific">Botryobasidium botryosum (strain FD-172 SS1)</name>
    <dbReference type="NCBI Taxonomy" id="930990"/>
    <lineage>
        <taxon>Eukaryota</taxon>
        <taxon>Fungi</taxon>
        <taxon>Dikarya</taxon>
        <taxon>Basidiomycota</taxon>
        <taxon>Agaricomycotina</taxon>
        <taxon>Agaricomycetes</taxon>
        <taxon>Cantharellales</taxon>
        <taxon>Botryobasidiaceae</taxon>
        <taxon>Botryobasidium</taxon>
    </lineage>
</organism>
<dbReference type="HOGENOM" id="CLU_103596_0_0_1"/>
<dbReference type="PANTHER" id="PTHR15503:SF22">
    <property type="entry name" value="TRANSPOSON TY3-I GAG POLYPROTEIN"/>
    <property type="match status" value="1"/>
</dbReference>
<dbReference type="InterPro" id="IPR005162">
    <property type="entry name" value="Retrotrans_gag_dom"/>
</dbReference>
<sequence length="234" mass="25910">AANPRLAKIKEPSTFSGKVSDVNSFISEMRQRFEYSPASHPTDLHKCMYFGSYLGSGSPKQWYQGSCEADPAFLHDFNAFVDTFKRHFGDSDLQGTIRRQLQALCQTGSTAAYAARFRELIVHIDLSEQSKVESFMNGLKEQVQYGLAIAGKPTEINELISRAIKLDNNLHQHQIGSARKKSQNHSAPRDPAPKSTRSTSQTTTTHHASSQVVPMDIDAIHTAPHGPISAAERQ</sequence>
<dbReference type="Proteomes" id="UP000027195">
    <property type="component" value="Unassembled WGS sequence"/>
</dbReference>
<dbReference type="InParanoid" id="A0A067MXL8"/>
<dbReference type="OrthoDB" id="5582182at2759"/>
<dbReference type="AlphaFoldDB" id="A0A067MXL8"/>
<accession>A0A067MXL8</accession>
<feature type="non-terminal residue" evidence="3">
    <location>
        <position position="1"/>
    </location>
</feature>
<feature type="non-terminal residue" evidence="3">
    <location>
        <position position="234"/>
    </location>
</feature>
<dbReference type="InterPro" id="IPR032567">
    <property type="entry name" value="RTL1-rel"/>
</dbReference>
<evidence type="ECO:0000313" key="3">
    <source>
        <dbReference type="EMBL" id="KDQ19440.1"/>
    </source>
</evidence>
<evidence type="ECO:0000259" key="2">
    <source>
        <dbReference type="Pfam" id="PF03732"/>
    </source>
</evidence>
<reference evidence="4" key="1">
    <citation type="journal article" date="2014" name="Proc. Natl. Acad. Sci. U.S.A.">
        <title>Extensive sampling of basidiomycete genomes demonstrates inadequacy of the white-rot/brown-rot paradigm for wood decay fungi.</title>
        <authorList>
            <person name="Riley R."/>
            <person name="Salamov A.A."/>
            <person name="Brown D.W."/>
            <person name="Nagy L.G."/>
            <person name="Floudas D."/>
            <person name="Held B.W."/>
            <person name="Levasseur A."/>
            <person name="Lombard V."/>
            <person name="Morin E."/>
            <person name="Otillar R."/>
            <person name="Lindquist E.A."/>
            <person name="Sun H."/>
            <person name="LaButti K.M."/>
            <person name="Schmutz J."/>
            <person name="Jabbour D."/>
            <person name="Luo H."/>
            <person name="Baker S.E."/>
            <person name="Pisabarro A.G."/>
            <person name="Walton J.D."/>
            <person name="Blanchette R.A."/>
            <person name="Henrissat B."/>
            <person name="Martin F."/>
            <person name="Cullen D."/>
            <person name="Hibbett D.S."/>
            <person name="Grigoriev I.V."/>
        </authorList>
    </citation>
    <scope>NUCLEOTIDE SEQUENCE [LARGE SCALE GENOMIC DNA]</scope>
    <source>
        <strain evidence="4">FD-172 SS1</strain>
    </source>
</reference>
<gene>
    <name evidence="3" type="ORF">BOTBODRAFT_82828</name>
</gene>
<dbReference type="EMBL" id="KL198019">
    <property type="protein sequence ID" value="KDQ19440.1"/>
    <property type="molecule type" value="Genomic_DNA"/>
</dbReference>
<evidence type="ECO:0000313" key="4">
    <source>
        <dbReference type="Proteomes" id="UP000027195"/>
    </source>
</evidence>
<feature type="region of interest" description="Disordered" evidence="1">
    <location>
        <begin position="174"/>
        <end position="214"/>
    </location>
</feature>
<dbReference type="Pfam" id="PF03732">
    <property type="entry name" value="Retrotrans_gag"/>
    <property type="match status" value="1"/>
</dbReference>
<evidence type="ECO:0000256" key="1">
    <source>
        <dbReference type="SAM" id="MobiDB-lite"/>
    </source>
</evidence>
<keyword evidence="4" id="KW-1185">Reference proteome</keyword>
<feature type="domain" description="Retrotransposon gag" evidence="2">
    <location>
        <begin position="56"/>
        <end position="141"/>
    </location>
</feature>
<feature type="compositionally biased region" description="Low complexity" evidence="1">
    <location>
        <begin position="195"/>
        <end position="211"/>
    </location>
</feature>
<proteinExistence type="predicted"/>
<dbReference type="STRING" id="930990.A0A067MXL8"/>